<organism evidence="2 3">
    <name type="scientific">Luteibacter flocculans</name>
    <dbReference type="NCBI Taxonomy" id="2780091"/>
    <lineage>
        <taxon>Bacteria</taxon>
        <taxon>Pseudomonadati</taxon>
        <taxon>Pseudomonadota</taxon>
        <taxon>Gammaproteobacteria</taxon>
        <taxon>Lysobacterales</taxon>
        <taxon>Rhodanobacteraceae</taxon>
        <taxon>Luteibacter</taxon>
    </lineage>
</organism>
<evidence type="ECO:0000259" key="1">
    <source>
        <dbReference type="PROSITE" id="PS51186"/>
    </source>
</evidence>
<dbReference type="SUPFAM" id="SSF55729">
    <property type="entry name" value="Acyl-CoA N-acyltransferases (Nat)"/>
    <property type="match status" value="1"/>
</dbReference>
<reference evidence="2" key="1">
    <citation type="submission" date="2020-10" db="EMBL/GenBank/DDBJ databases">
        <title>Whole-genome sequence of Luteibacter sp. EIF3.</title>
        <authorList>
            <person name="Friedrich I."/>
            <person name="Hertel R."/>
            <person name="Daniel R."/>
        </authorList>
    </citation>
    <scope>NUCLEOTIDE SEQUENCE</scope>
    <source>
        <strain evidence="2">EIF3</strain>
    </source>
</reference>
<name>A0ABY4T5L3_9GAMM</name>
<feature type="domain" description="N-acetyltransferase" evidence="1">
    <location>
        <begin position="3"/>
        <end position="163"/>
    </location>
</feature>
<dbReference type="RefSeq" id="WP_072322751.1">
    <property type="nucleotide sequence ID" value="NZ_CP063231.1"/>
</dbReference>
<dbReference type="PIRSF" id="PIRSF028520">
    <property type="entry name" value="UCP028520"/>
    <property type="match status" value="1"/>
</dbReference>
<dbReference type="Gene3D" id="3.40.630.30">
    <property type="match status" value="1"/>
</dbReference>
<sequence>MALAIRDVREHDLDAVLALNNEAGTGILATDIDRLRHLYEIAHYFRVAEQDGRILGFLIAMRPDADYASPNFRWFQAHYESFVYIDRIVIASESRGHGLGRIFYCDVQSYAEVRVPLLTCEVFLEPRNDQTVLFHGTMGFQEVGQQRMGAAGPQVSLLARELPSFPFVRERYLEGDGLPKVDWLAERRRPIDDHGVAA</sequence>
<dbReference type="Pfam" id="PF00583">
    <property type="entry name" value="Acetyltransf_1"/>
    <property type="match status" value="1"/>
</dbReference>
<protein>
    <submittedName>
        <fullName evidence="2">GNAT family N-acetyltransferase</fullName>
    </submittedName>
</protein>
<dbReference type="InterPro" id="IPR016181">
    <property type="entry name" value="Acyl_CoA_acyltransferase"/>
</dbReference>
<evidence type="ECO:0000313" key="3">
    <source>
        <dbReference type="Proteomes" id="UP001056681"/>
    </source>
</evidence>
<keyword evidence="3" id="KW-1185">Reference proteome</keyword>
<proteinExistence type="predicted"/>
<gene>
    <name evidence="2" type="ORF">IM816_03635</name>
</gene>
<dbReference type="InterPro" id="IPR016890">
    <property type="entry name" value="UCP028520"/>
</dbReference>
<evidence type="ECO:0000313" key="2">
    <source>
        <dbReference type="EMBL" id="URL59218.1"/>
    </source>
</evidence>
<accession>A0ABY4T5L3</accession>
<dbReference type="InterPro" id="IPR000182">
    <property type="entry name" value="GNAT_dom"/>
</dbReference>
<dbReference type="Proteomes" id="UP001056681">
    <property type="component" value="Chromosome"/>
</dbReference>
<dbReference type="CDD" id="cd04301">
    <property type="entry name" value="NAT_SF"/>
    <property type="match status" value="1"/>
</dbReference>
<dbReference type="PROSITE" id="PS51186">
    <property type="entry name" value="GNAT"/>
    <property type="match status" value="1"/>
</dbReference>
<dbReference type="EMBL" id="CP063231">
    <property type="protein sequence ID" value="URL59218.1"/>
    <property type="molecule type" value="Genomic_DNA"/>
</dbReference>